<evidence type="ECO:0000256" key="1">
    <source>
        <dbReference type="ARBA" id="ARBA00022737"/>
    </source>
</evidence>
<evidence type="ECO:0000313" key="3">
    <source>
        <dbReference type="EMBL" id="EED95010.1"/>
    </source>
</evidence>
<dbReference type="AlphaFoldDB" id="B8BVW3"/>
<dbReference type="GeneID" id="7452922"/>
<feature type="compositionally biased region" description="Polar residues" evidence="2">
    <location>
        <begin position="97"/>
        <end position="108"/>
    </location>
</feature>
<dbReference type="PaxDb" id="35128-Thaps21546"/>
<dbReference type="GO" id="GO:0061608">
    <property type="term" value="F:nuclear import signal receptor activity"/>
    <property type="evidence" value="ECO:0000318"/>
    <property type="project" value="GO_Central"/>
</dbReference>
<dbReference type="Pfam" id="PF02985">
    <property type="entry name" value="HEAT"/>
    <property type="match status" value="1"/>
</dbReference>
<name>B8BVW3_THAPS</name>
<dbReference type="InterPro" id="IPR011989">
    <property type="entry name" value="ARM-like"/>
</dbReference>
<dbReference type="GO" id="GO:0005634">
    <property type="term" value="C:nucleus"/>
    <property type="evidence" value="ECO:0000318"/>
    <property type="project" value="GO_Central"/>
</dbReference>
<protein>
    <submittedName>
        <fullName evidence="3">Uncharacterized protein</fullName>
    </submittedName>
</protein>
<gene>
    <name evidence="3" type="ORF">THAPSDRAFT_21546</name>
</gene>
<keyword evidence="4" id="KW-1185">Reference proteome</keyword>
<dbReference type="RefSeq" id="XP_002287567.1">
    <property type="nucleotide sequence ID" value="XM_002287531.1"/>
</dbReference>
<feature type="region of interest" description="Disordered" evidence="2">
    <location>
        <begin position="252"/>
        <end position="271"/>
    </location>
</feature>
<evidence type="ECO:0000313" key="4">
    <source>
        <dbReference type="Proteomes" id="UP000001449"/>
    </source>
</evidence>
<keyword evidence="1" id="KW-0677">Repeat</keyword>
<dbReference type="Proteomes" id="UP000001449">
    <property type="component" value="Chromosome 2"/>
</dbReference>
<dbReference type="GO" id="GO:0005737">
    <property type="term" value="C:cytoplasm"/>
    <property type="evidence" value="ECO:0000318"/>
    <property type="project" value="GO_Central"/>
</dbReference>
<feature type="compositionally biased region" description="Gly residues" evidence="2">
    <location>
        <begin position="118"/>
        <end position="128"/>
    </location>
</feature>
<reference evidence="3 4" key="1">
    <citation type="journal article" date="2004" name="Science">
        <title>The genome of the diatom Thalassiosira pseudonana: ecology, evolution, and metabolism.</title>
        <authorList>
            <person name="Armbrust E.V."/>
            <person name="Berges J.A."/>
            <person name="Bowler C."/>
            <person name="Green B.R."/>
            <person name="Martinez D."/>
            <person name="Putnam N.H."/>
            <person name="Zhou S."/>
            <person name="Allen A.E."/>
            <person name="Apt K.E."/>
            <person name="Bechner M."/>
            <person name="Brzezinski M.A."/>
            <person name="Chaal B.K."/>
            <person name="Chiovitti A."/>
            <person name="Davis A.K."/>
            <person name="Demarest M.S."/>
            <person name="Detter J.C."/>
            <person name="Glavina T."/>
            <person name="Goodstein D."/>
            <person name="Hadi M.Z."/>
            <person name="Hellsten U."/>
            <person name="Hildebrand M."/>
            <person name="Jenkins B.D."/>
            <person name="Jurka J."/>
            <person name="Kapitonov V.V."/>
            <person name="Kroger N."/>
            <person name="Lau W.W."/>
            <person name="Lane T.W."/>
            <person name="Larimer F.W."/>
            <person name="Lippmeier J.C."/>
            <person name="Lucas S."/>
            <person name="Medina M."/>
            <person name="Montsant A."/>
            <person name="Obornik M."/>
            <person name="Parker M.S."/>
            <person name="Palenik B."/>
            <person name="Pazour G.J."/>
            <person name="Richardson P.M."/>
            <person name="Rynearson T.A."/>
            <person name="Saito M.A."/>
            <person name="Schwartz D.C."/>
            <person name="Thamatrakoln K."/>
            <person name="Valentin K."/>
            <person name="Vardi A."/>
            <person name="Wilkerson F.P."/>
            <person name="Rokhsar D.S."/>
        </authorList>
    </citation>
    <scope>NUCLEOTIDE SEQUENCE [LARGE SCALE GENOMIC DNA]</scope>
    <source>
        <strain evidence="3 4">CCMP1335</strain>
    </source>
</reference>
<dbReference type="InterPro" id="IPR016024">
    <property type="entry name" value="ARM-type_fold"/>
</dbReference>
<sequence>MDFSTIDRALTSLSRRQPPLPEPVLAVSQSLLALLSTNNETHNHLAESREYAHGILKLIELGSSKAGSGDESSAVRWEPLAVGLRLTVDYLEKRTSELPTSTSTASNNQDDDDEDEGTGLGTGGGGVYAEGPRIPKIADLQINGTSSSSASVSEKVSSPPKANSPVFELLLALPEIINNDVEHSEPRVRSLVAQTVGAYALYSSSLLNYQLDIIINNDQDEDPQLKQTIQTAQQGRASIHNAILSSLQSHLQMREPSRDNNPSKASDGALDDTTGWRALETNLHALASFIDGCVGKGVVEFDGEDEGGSNVSYSGSYMLEEERLFSNEDEENRWFLTGLQHCCVLHVNRHVRAASAAVLGVLVKSCMRCRSSHGKDGNYHENLLVEDDSPFRLTLKESLRATLQDNWSQVRMAGSVLCRRFVTALLKIYISHNHNGEEEDEELTVFELAAGDLVQMLLPRMCLNRFYLAQGVKLYSQDTWKIIFGSSHNAAEGEEGLHSSGKSKGGGGMGAVARNAAPLCRYYSKMCDADNHAVREAGCQGIAELAQKVGKHPLYADYLSPYVTMLLQALLMCFHDESWPVRDEACLACGTFCIAYPEECTPELNTLFERWTEQLTDQIWSVREDAAVALGDSVVAYGQDMFEKVLGVVRKQLPAAKDQPAMSREEYKKLQNDVSAHTGNQVYSCGSLAPKLRKGGAGRIGCSSCLVDRPKAPWEATDGCVYLIRELCVRFPDKEDTEREDVVLGDDILLPIMTELADVCRLSHYPQSDDLRTTLWRQLPSMAQAMGKKRFKGKYLDLFVELLAKNIDDRYSVASQLSIHAAGQCAEELANLIGYGIFRGRLAAVGGEDAFDRVMDDRKREQQMAHVAANGGRFLGAAKEFSPFGPPPVTA</sequence>
<dbReference type="GO" id="GO:0006606">
    <property type="term" value="P:protein import into nucleus"/>
    <property type="evidence" value="ECO:0000318"/>
    <property type="project" value="GO_Central"/>
</dbReference>
<evidence type="ECO:0000256" key="2">
    <source>
        <dbReference type="SAM" id="MobiDB-lite"/>
    </source>
</evidence>
<dbReference type="InterPro" id="IPR000357">
    <property type="entry name" value="HEAT"/>
</dbReference>
<dbReference type="GO" id="GO:0008139">
    <property type="term" value="F:nuclear localization sequence binding"/>
    <property type="evidence" value="ECO:0000318"/>
    <property type="project" value="GO_Central"/>
</dbReference>
<dbReference type="EMBL" id="CM000639">
    <property type="protein sequence ID" value="EED95010.1"/>
    <property type="molecule type" value="Genomic_DNA"/>
</dbReference>
<organism evidence="3 4">
    <name type="scientific">Thalassiosira pseudonana</name>
    <name type="common">Marine diatom</name>
    <name type="synonym">Cyclotella nana</name>
    <dbReference type="NCBI Taxonomy" id="35128"/>
    <lineage>
        <taxon>Eukaryota</taxon>
        <taxon>Sar</taxon>
        <taxon>Stramenopiles</taxon>
        <taxon>Ochrophyta</taxon>
        <taxon>Bacillariophyta</taxon>
        <taxon>Coscinodiscophyceae</taxon>
        <taxon>Thalassiosirophycidae</taxon>
        <taxon>Thalassiosirales</taxon>
        <taxon>Thalassiosiraceae</taxon>
        <taxon>Thalassiosira</taxon>
    </lineage>
</organism>
<dbReference type="Gene3D" id="1.25.10.10">
    <property type="entry name" value="Leucine-rich Repeat Variant"/>
    <property type="match status" value="1"/>
</dbReference>
<accession>B8BVW3</accession>
<dbReference type="eggNOG" id="ENOG502QSBS">
    <property type="taxonomic scope" value="Eukaryota"/>
</dbReference>
<dbReference type="KEGG" id="tps:THAPSDRAFT_21546"/>
<proteinExistence type="predicted"/>
<dbReference type="HOGENOM" id="CLU_020288_0_0_1"/>
<dbReference type="InParanoid" id="B8BVW3"/>
<dbReference type="SUPFAM" id="SSF48371">
    <property type="entry name" value="ARM repeat"/>
    <property type="match status" value="1"/>
</dbReference>
<reference evidence="3 4" key="2">
    <citation type="journal article" date="2008" name="Nature">
        <title>The Phaeodactylum genome reveals the evolutionary history of diatom genomes.</title>
        <authorList>
            <person name="Bowler C."/>
            <person name="Allen A.E."/>
            <person name="Badger J.H."/>
            <person name="Grimwood J."/>
            <person name="Jabbari K."/>
            <person name="Kuo A."/>
            <person name="Maheswari U."/>
            <person name="Martens C."/>
            <person name="Maumus F."/>
            <person name="Otillar R.P."/>
            <person name="Rayko E."/>
            <person name="Salamov A."/>
            <person name="Vandepoele K."/>
            <person name="Beszteri B."/>
            <person name="Gruber A."/>
            <person name="Heijde M."/>
            <person name="Katinka M."/>
            <person name="Mock T."/>
            <person name="Valentin K."/>
            <person name="Verret F."/>
            <person name="Berges J.A."/>
            <person name="Brownlee C."/>
            <person name="Cadoret J.P."/>
            <person name="Chiovitti A."/>
            <person name="Choi C.J."/>
            <person name="Coesel S."/>
            <person name="De Martino A."/>
            <person name="Detter J.C."/>
            <person name="Durkin C."/>
            <person name="Falciatore A."/>
            <person name="Fournet J."/>
            <person name="Haruta M."/>
            <person name="Huysman M.J."/>
            <person name="Jenkins B.D."/>
            <person name="Jiroutova K."/>
            <person name="Jorgensen R.E."/>
            <person name="Joubert Y."/>
            <person name="Kaplan A."/>
            <person name="Kroger N."/>
            <person name="Kroth P.G."/>
            <person name="La Roche J."/>
            <person name="Lindquist E."/>
            <person name="Lommer M."/>
            <person name="Martin-Jezequel V."/>
            <person name="Lopez P.J."/>
            <person name="Lucas S."/>
            <person name="Mangogna M."/>
            <person name="McGinnis K."/>
            <person name="Medlin L.K."/>
            <person name="Montsant A."/>
            <person name="Oudot-Le Secq M.P."/>
            <person name="Napoli C."/>
            <person name="Obornik M."/>
            <person name="Parker M.S."/>
            <person name="Petit J.L."/>
            <person name="Porcel B.M."/>
            <person name="Poulsen N."/>
            <person name="Robison M."/>
            <person name="Rychlewski L."/>
            <person name="Rynearson T.A."/>
            <person name="Schmutz J."/>
            <person name="Shapiro H."/>
            <person name="Siaut M."/>
            <person name="Stanley M."/>
            <person name="Sussman M.R."/>
            <person name="Taylor A.R."/>
            <person name="Vardi A."/>
            <person name="von Dassow P."/>
            <person name="Vyverman W."/>
            <person name="Willis A."/>
            <person name="Wyrwicz L.S."/>
            <person name="Rokhsar D.S."/>
            <person name="Weissenbach J."/>
            <person name="Armbrust E.V."/>
            <person name="Green B.R."/>
            <person name="Van de Peer Y."/>
            <person name="Grigoriev I.V."/>
        </authorList>
    </citation>
    <scope>NUCLEOTIDE SEQUENCE [LARGE SCALE GENOMIC DNA]</scope>
    <source>
        <strain evidence="3 4">CCMP1335</strain>
    </source>
</reference>
<feature type="region of interest" description="Disordered" evidence="2">
    <location>
        <begin position="95"/>
        <end position="131"/>
    </location>
</feature>